<feature type="transmembrane region" description="Helical" evidence="1">
    <location>
        <begin position="212"/>
        <end position="236"/>
    </location>
</feature>
<keyword evidence="1" id="KW-0472">Membrane</keyword>
<keyword evidence="1" id="KW-0812">Transmembrane</keyword>
<protein>
    <recommendedName>
        <fullName evidence="4">ABC transporter</fullName>
    </recommendedName>
</protein>
<evidence type="ECO:0000313" key="3">
    <source>
        <dbReference type="Proteomes" id="UP001316384"/>
    </source>
</evidence>
<feature type="transmembrane region" description="Helical" evidence="1">
    <location>
        <begin position="21"/>
        <end position="43"/>
    </location>
</feature>
<gene>
    <name evidence="2" type="ORF">NP048_10870</name>
</gene>
<evidence type="ECO:0000313" key="2">
    <source>
        <dbReference type="EMBL" id="UUI70318.1"/>
    </source>
</evidence>
<dbReference type="EMBL" id="CP101987">
    <property type="protein sequence ID" value="UUI70318.1"/>
    <property type="molecule type" value="Genomic_DNA"/>
</dbReference>
<feature type="transmembrane region" description="Helical" evidence="1">
    <location>
        <begin position="146"/>
        <end position="167"/>
    </location>
</feature>
<reference evidence="2 3" key="1">
    <citation type="submission" date="2022-07" db="EMBL/GenBank/DDBJ databases">
        <title>Novel species in genus cellulomonas.</title>
        <authorList>
            <person name="Ye L."/>
        </authorList>
    </citation>
    <scope>NUCLEOTIDE SEQUENCE [LARGE SCALE GENOMIC DNA]</scope>
    <source>
        <strain evidence="3">zg-B89</strain>
    </source>
</reference>
<feature type="transmembrane region" description="Helical" evidence="1">
    <location>
        <begin position="104"/>
        <end position="126"/>
    </location>
</feature>
<sequence>MDVASPPRVRDVVRAEVTKALTHPVTAPAVLGALAVNTALAVIVTSDVVRLGTGGEPVSLEAFPGLLVAPVYLLLIAVATVAGSEHTTGQHRVTLTVVPRRGRLAVAQLLALVAVSTPAALLALAPARLVLARQDGPGLADGALDVGRWVLAYVLLSVVAYGLTSVVRSATTALGVLAALPVLVATGALPWPRVVRFLPHEAATAVTGVADGAVTALTSGVAVLVLGGWAVLAAAAHTASLLHREA</sequence>
<proteinExistence type="predicted"/>
<feature type="transmembrane region" description="Helical" evidence="1">
    <location>
        <begin position="174"/>
        <end position="192"/>
    </location>
</feature>
<evidence type="ECO:0008006" key="4">
    <source>
        <dbReference type="Google" id="ProtNLM"/>
    </source>
</evidence>
<organism evidence="2 3">
    <name type="scientific">Cellulomonas xiejunii</name>
    <dbReference type="NCBI Taxonomy" id="2968083"/>
    <lineage>
        <taxon>Bacteria</taxon>
        <taxon>Bacillati</taxon>
        <taxon>Actinomycetota</taxon>
        <taxon>Actinomycetes</taxon>
        <taxon>Micrococcales</taxon>
        <taxon>Cellulomonadaceae</taxon>
        <taxon>Cellulomonas</taxon>
    </lineage>
</organism>
<evidence type="ECO:0000256" key="1">
    <source>
        <dbReference type="SAM" id="Phobius"/>
    </source>
</evidence>
<name>A0ABY5KK24_9CELL</name>
<dbReference type="Proteomes" id="UP001316384">
    <property type="component" value="Chromosome"/>
</dbReference>
<keyword evidence="1" id="KW-1133">Transmembrane helix</keyword>
<accession>A0ABY5KK24</accession>
<keyword evidence="3" id="KW-1185">Reference proteome</keyword>
<feature type="transmembrane region" description="Helical" evidence="1">
    <location>
        <begin position="63"/>
        <end position="83"/>
    </location>
</feature>
<dbReference type="RefSeq" id="WP_256769262.1">
    <property type="nucleotide sequence ID" value="NZ_CP101987.1"/>
</dbReference>